<accession>A0ABY1WCU8</accession>
<organism evidence="2 3">
    <name type="scientific">Pseudoxanthomonas winnipegensis</name>
    <dbReference type="NCBI Taxonomy" id="2480810"/>
    <lineage>
        <taxon>Bacteria</taxon>
        <taxon>Pseudomonadati</taxon>
        <taxon>Pseudomonadota</taxon>
        <taxon>Gammaproteobacteria</taxon>
        <taxon>Lysobacterales</taxon>
        <taxon>Lysobacteraceae</taxon>
        <taxon>Pseudoxanthomonas</taxon>
    </lineage>
</organism>
<feature type="domain" description="KilA-N" evidence="1">
    <location>
        <begin position="6"/>
        <end position="107"/>
    </location>
</feature>
<name>A0ABY1WCU8_9GAMM</name>
<dbReference type="Pfam" id="PF04383">
    <property type="entry name" value="KilA-N"/>
    <property type="match status" value="1"/>
</dbReference>
<dbReference type="PROSITE" id="PS51301">
    <property type="entry name" value="KILA_N"/>
    <property type="match status" value="1"/>
</dbReference>
<dbReference type="InterPro" id="IPR005039">
    <property type="entry name" value="Ant_C"/>
</dbReference>
<dbReference type="Proteomes" id="UP000293089">
    <property type="component" value="Unassembled WGS sequence"/>
</dbReference>
<evidence type="ECO:0000313" key="3">
    <source>
        <dbReference type="Proteomes" id="UP000293089"/>
    </source>
</evidence>
<keyword evidence="3" id="KW-1185">Reference proteome</keyword>
<dbReference type="EMBL" id="SHME01000003">
    <property type="protein sequence ID" value="TAA19212.1"/>
    <property type="molecule type" value="Genomic_DNA"/>
</dbReference>
<dbReference type="InterPro" id="IPR017880">
    <property type="entry name" value="KilA_N"/>
</dbReference>
<protein>
    <submittedName>
        <fullName evidence="2">DNA-binding protein</fullName>
    </submittedName>
</protein>
<dbReference type="Pfam" id="PF03374">
    <property type="entry name" value="ANT"/>
    <property type="match status" value="1"/>
</dbReference>
<dbReference type="SMART" id="SM01252">
    <property type="entry name" value="KilA-N"/>
    <property type="match status" value="1"/>
</dbReference>
<gene>
    <name evidence="2" type="ORF">EA658_10080</name>
</gene>
<reference evidence="2 3" key="1">
    <citation type="submission" date="2019-02" db="EMBL/GenBank/DDBJ databases">
        <title>WGS of Pseudoxanthomonas species novum from clinical isolates.</title>
        <authorList>
            <person name="Bernier A.-M."/>
            <person name="Bernard K."/>
            <person name="Vachon A."/>
        </authorList>
    </citation>
    <scope>NUCLEOTIDE SEQUENCE [LARGE SCALE GENOMIC DNA]</scope>
    <source>
        <strain evidence="3">NML 170316</strain>
    </source>
</reference>
<evidence type="ECO:0000313" key="2">
    <source>
        <dbReference type="EMBL" id="TAA19212.1"/>
    </source>
</evidence>
<dbReference type="InterPro" id="IPR018004">
    <property type="entry name" value="KilA/APSES_HTH"/>
</dbReference>
<evidence type="ECO:0000259" key="1">
    <source>
        <dbReference type="PROSITE" id="PS51301"/>
    </source>
</evidence>
<proteinExistence type="predicted"/>
<keyword evidence="2" id="KW-0238">DNA-binding</keyword>
<sequence length="249" mass="27173">MPGREGEPVSNLIIASSTIRQDSAGRYSLNDLHRAAGGEQRHQPRYWLANQQTTELVAALGDSGNPLSVIRGGADQGTYVVKELVYAYAMWISAAFHLAVIRAYDALVTQHADPMAVLNDPAALRGLLARYAEREEGLQQQLAAQAPKVEALDRLAAARGAMCLTDAAKALQMRPSDLIGWMQEHTWIHKRPGTAWLAYQPRITSGLLVHKVIPRGEGAETRIFGQVLVTPKGLARLAELLQRAEVARA</sequence>
<dbReference type="GO" id="GO:0003677">
    <property type="term" value="F:DNA binding"/>
    <property type="evidence" value="ECO:0007669"/>
    <property type="project" value="UniProtKB-KW"/>
</dbReference>
<comment type="caution">
    <text evidence="2">The sequence shown here is derived from an EMBL/GenBank/DDBJ whole genome shotgun (WGS) entry which is preliminary data.</text>
</comment>